<protein>
    <submittedName>
        <fullName evidence="1">ASCH domain containing protein</fullName>
    </submittedName>
</protein>
<gene>
    <name evidence="1" type="ORF">vBMseSP1_gp5</name>
</gene>
<sequence>MSDKPILFSAPMVRAILREIEQPGTGKTQTRRLINFEGIESVVEFVPVATDNKSGRRVYEMKDAAGQFFARPAGKHLVEYHFMPRHAAGDRLYVQEAWRTSGSLNSSRPRDLPTSSAILFEADGAPAPVWRGKKRPGMFMPRWASRITLIVTDVRVQRLQEISEADAIAEGAEVSRVPGLDGGPMVATENPHIYATPYRWFRELWDTLNAARGYGWDANPWVAAYTFRPILGNIDQVQP</sequence>
<evidence type="ECO:0000313" key="1">
    <source>
        <dbReference type="EMBL" id="XAG98209.1"/>
    </source>
</evidence>
<organism evidence="1">
    <name type="scientific">Mesorhizobium phage vB_MseS-P1</name>
    <dbReference type="NCBI Taxonomy" id="3120101"/>
    <lineage>
        <taxon>Viruses</taxon>
    </lineage>
</organism>
<reference evidence="1" key="1">
    <citation type="submission" date="2024-01" db="EMBL/GenBank/DDBJ databases">
        <title>New evidence supports the origin of RcGTA from prophage.</title>
        <authorList>
            <person name="Xu Y."/>
            <person name="Liu B."/>
            <person name="Chen F."/>
        </authorList>
    </citation>
    <scope>NUCLEOTIDE SEQUENCE</scope>
</reference>
<name>A0AB38ZLM4_9VIRU</name>
<proteinExistence type="predicted"/>
<dbReference type="EMBL" id="PP232116">
    <property type="protein sequence ID" value="XAG98209.1"/>
    <property type="molecule type" value="Genomic_DNA"/>
</dbReference>
<accession>A0AB38ZLM4</accession>